<dbReference type="Gene3D" id="3.30.2460.20">
    <property type="match status" value="1"/>
</dbReference>
<evidence type="ECO:0000256" key="10">
    <source>
        <dbReference type="RuleBase" id="RU003500"/>
    </source>
</evidence>
<keyword evidence="4" id="KW-0964">Secreted</keyword>
<evidence type="ECO:0000256" key="2">
    <source>
        <dbReference type="ARBA" id="ARBA00005683"/>
    </source>
</evidence>
<comment type="caution">
    <text evidence="11">The sequence shown here is derived from an EMBL/GenBank/DDBJ whole genome shotgun (WGS) entry which is preliminary data.</text>
</comment>
<gene>
    <name evidence="11" type="ORF">PLOB_00039508</name>
</gene>
<comment type="similarity">
    <text evidence="2 10">Belongs to the Wnt family.</text>
</comment>
<keyword evidence="9" id="KW-0449">Lipoprotein</keyword>
<reference evidence="11 12" key="1">
    <citation type="submission" date="2022-05" db="EMBL/GenBank/DDBJ databases">
        <authorList>
            <consortium name="Genoscope - CEA"/>
            <person name="William W."/>
        </authorList>
    </citation>
    <scope>NUCLEOTIDE SEQUENCE [LARGE SCALE GENOMIC DNA]</scope>
</reference>
<sequence length="291" mass="32640">MNSVKFGATIAVQECQHQFRYRRWNCTTLQFEKSPVFGNSANGGTREAAFVHSISSAGVAYAVTHSCSAGKLGRKCGCDQKYTGEAEEGWKWAGCSDDIEYGIEFSTKFVDARERGRTGNPARIMMNLHNNMAGRLALRKFVQIPCKCHGVSGSCNVKTCWRSLPNFRKVGEHIKEKFDGATEVQYQRIGSKSVLVPRNPEYKPYTKYDLVYLNGSPDFCSADPSTGSLGTQGRFCNRTSQAIEGCAFMCCNRGFTTHLENRVDRCNCKFFWCCYVKCSECHKRVEVSICK</sequence>
<dbReference type="SMART" id="SM00097">
    <property type="entry name" value="WNT1"/>
    <property type="match status" value="1"/>
</dbReference>
<dbReference type="PRINTS" id="PR01349">
    <property type="entry name" value="WNTPROTEIN"/>
</dbReference>
<dbReference type="InterPro" id="IPR043158">
    <property type="entry name" value="Wnt_C"/>
</dbReference>
<protein>
    <recommendedName>
        <fullName evidence="10">Protein Wnt</fullName>
    </recommendedName>
</protein>
<evidence type="ECO:0000256" key="9">
    <source>
        <dbReference type="ARBA" id="ARBA00023288"/>
    </source>
</evidence>
<evidence type="ECO:0000256" key="3">
    <source>
        <dbReference type="ARBA" id="ARBA00022473"/>
    </source>
</evidence>
<dbReference type="Pfam" id="PF00110">
    <property type="entry name" value="wnt"/>
    <property type="match status" value="1"/>
</dbReference>
<dbReference type="InterPro" id="IPR005817">
    <property type="entry name" value="Wnt"/>
</dbReference>
<comment type="function">
    <text evidence="10">Ligand for members of the frizzled family of seven transmembrane receptors.</text>
</comment>
<evidence type="ECO:0000256" key="8">
    <source>
        <dbReference type="ARBA" id="ARBA00023180"/>
    </source>
</evidence>
<proteinExistence type="inferred from homology"/>
<dbReference type="InterPro" id="IPR018161">
    <property type="entry name" value="Wnt_CS"/>
</dbReference>
<dbReference type="EMBL" id="CALNXK010000006">
    <property type="protein sequence ID" value="CAH3037868.1"/>
    <property type="molecule type" value="Genomic_DNA"/>
</dbReference>
<evidence type="ECO:0000256" key="1">
    <source>
        <dbReference type="ARBA" id="ARBA00004498"/>
    </source>
</evidence>
<evidence type="ECO:0000256" key="4">
    <source>
        <dbReference type="ARBA" id="ARBA00022525"/>
    </source>
</evidence>
<keyword evidence="7" id="KW-1015">Disulfide bond</keyword>
<comment type="subcellular location">
    <subcellularLocation>
        <location evidence="1 10">Secreted</location>
        <location evidence="1 10">Extracellular space</location>
        <location evidence="1 10">Extracellular matrix</location>
    </subcellularLocation>
</comment>
<keyword evidence="6 10" id="KW-0879">Wnt signaling pathway</keyword>
<dbReference type="PANTHER" id="PTHR12027">
    <property type="entry name" value="WNT RELATED"/>
    <property type="match status" value="1"/>
</dbReference>
<evidence type="ECO:0000313" key="12">
    <source>
        <dbReference type="Proteomes" id="UP001159405"/>
    </source>
</evidence>
<evidence type="ECO:0000256" key="5">
    <source>
        <dbReference type="ARBA" id="ARBA00022530"/>
    </source>
</evidence>
<accession>A0ABN8N1F5</accession>
<keyword evidence="8" id="KW-0325">Glycoprotein</keyword>
<dbReference type="Proteomes" id="UP001159405">
    <property type="component" value="Unassembled WGS sequence"/>
</dbReference>
<keyword evidence="3 10" id="KW-0217">Developmental protein</keyword>
<evidence type="ECO:0000256" key="7">
    <source>
        <dbReference type="ARBA" id="ARBA00023157"/>
    </source>
</evidence>
<keyword evidence="5" id="KW-0272">Extracellular matrix</keyword>
<dbReference type="PROSITE" id="PS00246">
    <property type="entry name" value="WNT1"/>
    <property type="match status" value="1"/>
</dbReference>
<keyword evidence="12" id="KW-1185">Reference proteome</keyword>
<evidence type="ECO:0000313" key="11">
    <source>
        <dbReference type="EMBL" id="CAH3037868.1"/>
    </source>
</evidence>
<organism evidence="11 12">
    <name type="scientific">Porites lobata</name>
    <dbReference type="NCBI Taxonomy" id="104759"/>
    <lineage>
        <taxon>Eukaryota</taxon>
        <taxon>Metazoa</taxon>
        <taxon>Cnidaria</taxon>
        <taxon>Anthozoa</taxon>
        <taxon>Hexacorallia</taxon>
        <taxon>Scleractinia</taxon>
        <taxon>Fungiina</taxon>
        <taxon>Poritidae</taxon>
        <taxon>Porites</taxon>
    </lineage>
</organism>
<dbReference type="PANTHER" id="PTHR12027:SF101">
    <property type="entry name" value="PROTEIN WNT-4"/>
    <property type="match status" value="1"/>
</dbReference>
<evidence type="ECO:0000256" key="6">
    <source>
        <dbReference type="ARBA" id="ARBA00022687"/>
    </source>
</evidence>
<name>A0ABN8N1F5_9CNID</name>